<evidence type="ECO:0000313" key="3">
    <source>
        <dbReference type="Proteomes" id="UP000567795"/>
    </source>
</evidence>
<evidence type="ECO:0000313" key="2">
    <source>
        <dbReference type="EMBL" id="NYI06868.1"/>
    </source>
</evidence>
<accession>A0A853A8L1</accession>
<name>A0A853A8L1_9ACTN</name>
<dbReference type="EMBL" id="JACBZD010000001">
    <property type="protein sequence ID" value="NYI06868.1"/>
    <property type="molecule type" value="Genomic_DNA"/>
</dbReference>
<keyword evidence="3" id="KW-1185">Reference proteome</keyword>
<organism evidence="2 3">
    <name type="scientific">Allostreptomyces psammosilenae</name>
    <dbReference type="NCBI Taxonomy" id="1892865"/>
    <lineage>
        <taxon>Bacteria</taxon>
        <taxon>Bacillati</taxon>
        <taxon>Actinomycetota</taxon>
        <taxon>Actinomycetes</taxon>
        <taxon>Kitasatosporales</taxon>
        <taxon>Streptomycetaceae</taxon>
        <taxon>Allostreptomyces</taxon>
    </lineage>
</organism>
<dbReference type="Proteomes" id="UP000567795">
    <property type="component" value="Unassembled WGS sequence"/>
</dbReference>
<feature type="region of interest" description="Disordered" evidence="1">
    <location>
        <begin position="1"/>
        <end position="122"/>
    </location>
</feature>
<evidence type="ECO:0000256" key="1">
    <source>
        <dbReference type="SAM" id="MobiDB-lite"/>
    </source>
</evidence>
<proteinExistence type="predicted"/>
<feature type="compositionally biased region" description="Basic and acidic residues" evidence="1">
    <location>
        <begin position="31"/>
        <end position="47"/>
    </location>
</feature>
<dbReference type="AlphaFoldDB" id="A0A853A8L1"/>
<protein>
    <submittedName>
        <fullName evidence="2">Uncharacterized protein</fullName>
    </submittedName>
</protein>
<comment type="caution">
    <text evidence="2">The sequence shown here is derived from an EMBL/GenBank/DDBJ whole genome shotgun (WGS) entry which is preliminary data.</text>
</comment>
<sequence>MNHREEDKSSEGPEYEEERAESQPFEFPEEDRERSRPFDYPEEERHAGIRAVRHISREAADADMPPGTSGSYGTTGGGQPGGTGVGSPAGAPVPEEELADTTLGSEPRPDDTEAEEPGGGSR</sequence>
<dbReference type="RefSeq" id="WP_179815382.1">
    <property type="nucleotide sequence ID" value="NZ_JACBZD010000001.1"/>
</dbReference>
<feature type="compositionally biased region" description="Basic and acidic residues" evidence="1">
    <location>
        <begin position="1"/>
        <end position="11"/>
    </location>
</feature>
<reference evidence="2 3" key="1">
    <citation type="submission" date="2020-07" db="EMBL/GenBank/DDBJ databases">
        <title>Sequencing the genomes of 1000 actinobacteria strains.</title>
        <authorList>
            <person name="Klenk H.-P."/>
        </authorList>
    </citation>
    <scope>NUCLEOTIDE SEQUENCE [LARGE SCALE GENOMIC DNA]</scope>
    <source>
        <strain evidence="2 3">DSM 42178</strain>
    </source>
</reference>
<feature type="compositionally biased region" description="Gly residues" evidence="1">
    <location>
        <begin position="73"/>
        <end position="87"/>
    </location>
</feature>
<gene>
    <name evidence="2" type="ORF">FHU37_003811</name>
</gene>